<evidence type="ECO:0000313" key="6">
    <source>
        <dbReference type="EMBL" id="QOV19845.1"/>
    </source>
</evidence>
<dbReference type="PRINTS" id="PR00034">
    <property type="entry name" value="HTHCRP"/>
</dbReference>
<dbReference type="GO" id="GO:0006355">
    <property type="term" value="P:regulation of DNA-templated transcription"/>
    <property type="evidence" value="ECO:0007669"/>
    <property type="project" value="InterPro"/>
</dbReference>
<dbReference type="InterPro" id="IPR012318">
    <property type="entry name" value="HTH_CRP"/>
</dbReference>
<dbReference type="SUPFAM" id="SSF51206">
    <property type="entry name" value="cAMP-binding domain-like"/>
    <property type="match status" value="1"/>
</dbReference>
<dbReference type="InterPro" id="IPR000595">
    <property type="entry name" value="cNMP-bd_dom"/>
</dbReference>
<dbReference type="InterPro" id="IPR014710">
    <property type="entry name" value="RmlC-like_jellyroll"/>
</dbReference>
<dbReference type="SMART" id="SM00419">
    <property type="entry name" value="HTH_CRP"/>
    <property type="match status" value="1"/>
</dbReference>
<dbReference type="Proteomes" id="UP000593601">
    <property type="component" value="Chromosome"/>
</dbReference>
<keyword evidence="7" id="KW-1185">Reference proteome</keyword>
<dbReference type="AlphaFoldDB" id="A0A7M2RHP0"/>
<dbReference type="InterPro" id="IPR036388">
    <property type="entry name" value="WH-like_DNA-bd_sf"/>
</dbReference>
<dbReference type="PROSITE" id="PS50042">
    <property type="entry name" value="CNMP_BINDING_3"/>
    <property type="match status" value="1"/>
</dbReference>
<dbReference type="CDD" id="cd00038">
    <property type="entry name" value="CAP_ED"/>
    <property type="match status" value="1"/>
</dbReference>
<dbReference type="KEGG" id="bliq:INP51_02400"/>
<dbReference type="Pfam" id="PF13545">
    <property type="entry name" value="HTH_Crp_2"/>
    <property type="match status" value="1"/>
</dbReference>
<dbReference type="Gene3D" id="1.10.10.10">
    <property type="entry name" value="Winged helix-like DNA-binding domain superfamily/Winged helix DNA-binding domain"/>
    <property type="match status" value="1"/>
</dbReference>
<feature type="domain" description="Cyclic nucleotide-binding" evidence="4">
    <location>
        <begin position="18"/>
        <end position="85"/>
    </location>
</feature>
<evidence type="ECO:0000256" key="2">
    <source>
        <dbReference type="ARBA" id="ARBA00023125"/>
    </source>
</evidence>
<name>A0A7M2RHP0_9FIRM</name>
<dbReference type="CDD" id="cd00092">
    <property type="entry name" value="HTH_CRP"/>
    <property type="match status" value="1"/>
</dbReference>
<evidence type="ECO:0000313" key="7">
    <source>
        <dbReference type="Proteomes" id="UP000593601"/>
    </source>
</evidence>
<keyword evidence="3" id="KW-0804">Transcription</keyword>
<evidence type="ECO:0000259" key="5">
    <source>
        <dbReference type="PROSITE" id="PS51063"/>
    </source>
</evidence>
<proteinExistence type="predicted"/>
<organism evidence="6 7">
    <name type="scientific">Blautia liquoris</name>
    <dbReference type="NCBI Taxonomy" id="2779518"/>
    <lineage>
        <taxon>Bacteria</taxon>
        <taxon>Bacillati</taxon>
        <taxon>Bacillota</taxon>
        <taxon>Clostridia</taxon>
        <taxon>Lachnospirales</taxon>
        <taxon>Lachnospiraceae</taxon>
        <taxon>Blautia</taxon>
    </lineage>
</organism>
<reference evidence="6 7" key="1">
    <citation type="submission" date="2020-10" db="EMBL/GenBank/DDBJ databases">
        <title>Blautia liquoris sp.nov., isolated from the mud in a fermentation cellar used for the production of Chinese strong-flavoured liquor.</title>
        <authorList>
            <person name="Lu L."/>
        </authorList>
    </citation>
    <scope>NUCLEOTIDE SEQUENCE [LARGE SCALE GENOMIC DNA]</scope>
    <source>
        <strain evidence="6 7">LZLJ-3</strain>
    </source>
</reference>
<evidence type="ECO:0000256" key="3">
    <source>
        <dbReference type="ARBA" id="ARBA00023163"/>
    </source>
</evidence>
<accession>A0A7M2RHP0</accession>
<dbReference type="InterPro" id="IPR018490">
    <property type="entry name" value="cNMP-bd_dom_sf"/>
</dbReference>
<dbReference type="EMBL" id="CP063304">
    <property type="protein sequence ID" value="QOV19845.1"/>
    <property type="molecule type" value="Genomic_DNA"/>
</dbReference>
<dbReference type="Gene3D" id="2.60.120.10">
    <property type="entry name" value="Jelly Rolls"/>
    <property type="match status" value="1"/>
</dbReference>
<keyword evidence="1" id="KW-0805">Transcription regulation</keyword>
<dbReference type="PROSITE" id="PS51063">
    <property type="entry name" value="HTH_CRP_2"/>
    <property type="match status" value="1"/>
</dbReference>
<evidence type="ECO:0000256" key="1">
    <source>
        <dbReference type="ARBA" id="ARBA00023015"/>
    </source>
</evidence>
<dbReference type="SUPFAM" id="SSF46785">
    <property type="entry name" value="Winged helix' DNA-binding domain"/>
    <property type="match status" value="1"/>
</dbReference>
<feature type="domain" description="HTH crp-type" evidence="5">
    <location>
        <begin position="154"/>
        <end position="220"/>
    </location>
</feature>
<dbReference type="InterPro" id="IPR036390">
    <property type="entry name" value="WH_DNA-bd_sf"/>
</dbReference>
<dbReference type="GO" id="GO:0003677">
    <property type="term" value="F:DNA binding"/>
    <property type="evidence" value="ECO:0007669"/>
    <property type="project" value="UniProtKB-KW"/>
</dbReference>
<protein>
    <submittedName>
        <fullName evidence="6">Crp/Fnr family transcriptional regulator</fullName>
    </submittedName>
</protein>
<sequence length="226" mass="26335">MNQSENIITHYLKESYPFWNKLNSREQSLLISNSTMIRYEKDSFIYSRDEDCLGVFIVLEGQIRIYIQSEDSREITLFRLAPDEVCTLSASCLIQEITFDIQIEAEESSKILLSNTPAIRTLIDHNIYVENYIYKHTTEHFSDVMWAFGQILFSSFDKRLAAYLEDERIRSGSCVLKTTHEQIAKNLGSAREVVSRMLKYFEKEGIVLLSRGTITILDTRKLRSYL</sequence>
<gene>
    <name evidence="6" type="ORF">INP51_02400</name>
</gene>
<dbReference type="RefSeq" id="WP_193736165.1">
    <property type="nucleotide sequence ID" value="NZ_CP063304.1"/>
</dbReference>
<dbReference type="Pfam" id="PF00027">
    <property type="entry name" value="cNMP_binding"/>
    <property type="match status" value="1"/>
</dbReference>
<keyword evidence="2" id="KW-0238">DNA-binding</keyword>
<evidence type="ECO:0000259" key="4">
    <source>
        <dbReference type="PROSITE" id="PS50042"/>
    </source>
</evidence>